<keyword evidence="1" id="KW-0805">Transcription regulation</keyword>
<dbReference type="InterPro" id="IPR046335">
    <property type="entry name" value="LacI/GalR-like_sensor"/>
</dbReference>
<dbReference type="PANTHER" id="PTHR30146:SF153">
    <property type="entry name" value="LACTOSE OPERON REPRESSOR"/>
    <property type="match status" value="1"/>
</dbReference>
<evidence type="ECO:0000313" key="6">
    <source>
        <dbReference type="Proteomes" id="UP000198891"/>
    </source>
</evidence>
<evidence type="ECO:0000313" key="5">
    <source>
        <dbReference type="EMBL" id="SDY60449.1"/>
    </source>
</evidence>
<gene>
    <name evidence="5" type="ORF">SAMN05216554_0866</name>
</gene>
<dbReference type="SMART" id="SM00354">
    <property type="entry name" value="HTH_LACI"/>
    <property type="match status" value="1"/>
</dbReference>
<dbReference type="Gene3D" id="1.10.260.40">
    <property type="entry name" value="lambda repressor-like DNA-binding domains"/>
    <property type="match status" value="1"/>
</dbReference>
<accession>A0A1H3L8C9</accession>
<evidence type="ECO:0000256" key="3">
    <source>
        <dbReference type="ARBA" id="ARBA00023163"/>
    </source>
</evidence>
<dbReference type="GO" id="GO:0000976">
    <property type="term" value="F:transcription cis-regulatory region binding"/>
    <property type="evidence" value="ECO:0007669"/>
    <property type="project" value="TreeGrafter"/>
</dbReference>
<keyword evidence="2" id="KW-0238">DNA-binding</keyword>
<keyword evidence="3" id="KW-0804">Transcription</keyword>
<dbReference type="Pfam" id="PF13377">
    <property type="entry name" value="Peripla_BP_3"/>
    <property type="match status" value="1"/>
</dbReference>
<dbReference type="STRING" id="381665.SAMN05216554_0866"/>
<dbReference type="InterPro" id="IPR028082">
    <property type="entry name" value="Peripla_BP_I"/>
</dbReference>
<evidence type="ECO:0000256" key="1">
    <source>
        <dbReference type="ARBA" id="ARBA00023015"/>
    </source>
</evidence>
<dbReference type="AlphaFoldDB" id="A0A1H3L8C9"/>
<evidence type="ECO:0000259" key="4">
    <source>
        <dbReference type="PROSITE" id="PS50932"/>
    </source>
</evidence>
<dbReference type="SUPFAM" id="SSF53822">
    <property type="entry name" value="Periplasmic binding protein-like I"/>
    <property type="match status" value="1"/>
</dbReference>
<protein>
    <submittedName>
        <fullName evidence="5">Transcriptional regulator, LacI family</fullName>
    </submittedName>
</protein>
<dbReference type="RefSeq" id="WP_175494113.1">
    <property type="nucleotide sequence ID" value="NZ_FNPZ01000001.1"/>
</dbReference>
<keyword evidence="6" id="KW-1185">Reference proteome</keyword>
<evidence type="ECO:0000256" key="2">
    <source>
        <dbReference type="ARBA" id="ARBA00023125"/>
    </source>
</evidence>
<dbReference type="Pfam" id="PF00356">
    <property type="entry name" value="LacI"/>
    <property type="match status" value="1"/>
</dbReference>
<dbReference type="EMBL" id="FNPZ01000001">
    <property type="protein sequence ID" value="SDY60449.1"/>
    <property type="molecule type" value="Genomic_DNA"/>
</dbReference>
<dbReference type="Proteomes" id="UP000198891">
    <property type="component" value="Unassembled WGS sequence"/>
</dbReference>
<dbReference type="PANTHER" id="PTHR30146">
    <property type="entry name" value="LACI-RELATED TRANSCRIPTIONAL REPRESSOR"/>
    <property type="match status" value="1"/>
</dbReference>
<dbReference type="InterPro" id="IPR000843">
    <property type="entry name" value="HTH_LacI"/>
</dbReference>
<dbReference type="InterPro" id="IPR010982">
    <property type="entry name" value="Lambda_DNA-bd_dom_sf"/>
</dbReference>
<dbReference type="SUPFAM" id="SSF47413">
    <property type="entry name" value="lambda repressor-like DNA-binding domains"/>
    <property type="match status" value="1"/>
</dbReference>
<dbReference type="GO" id="GO:0003700">
    <property type="term" value="F:DNA-binding transcription factor activity"/>
    <property type="evidence" value="ECO:0007669"/>
    <property type="project" value="TreeGrafter"/>
</dbReference>
<sequence length="339" mass="35763">MTTEIQPSPRRATSADVARKAGFSRSTVSQILNGEDARFPAATRDKVMAAAAALDYRPSRAGRALVTGLSDIVVVVVPNATYGPHLQDSVDRVTNASATAGMSVVVRFAAPDDEGTLLSMLDLRPAAVVDMGVFTQAQRARLTAAGTRVVPNRTPLNPGEDLDPVDILIGRLQVAELLRTGVRRLVYAALEDGRLDPFGPPRFEGITREASARGLPTPLSVRVPLEARGALAVLEPLVVDDSPLGVCCYNDDVAIALLSAARTIGLAVPQQLALVGVDRTDVGQLISPRLSTVSIDQPALMDTMMRELAEPRGGRGEPAPSLLQADLAALVQVVRGETS</sequence>
<reference evidence="5 6" key="1">
    <citation type="submission" date="2016-10" db="EMBL/GenBank/DDBJ databases">
        <authorList>
            <person name="de Groot N.N."/>
        </authorList>
    </citation>
    <scope>NUCLEOTIDE SEQUENCE [LARGE SCALE GENOMIC DNA]</scope>
    <source>
        <strain evidence="5 6">CGMCC 4.3491</strain>
    </source>
</reference>
<proteinExistence type="predicted"/>
<dbReference type="CDD" id="cd01392">
    <property type="entry name" value="HTH_LacI"/>
    <property type="match status" value="1"/>
</dbReference>
<dbReference type="PROSITE" id="PS50932">
    <property type="entry name" value="HTH_LACI_2"/>
    <property type="match status" value="1"/>
</dbReference>
<organism evidence="5 6">
    <name type="scientific">Herbiconiux ginsengi</name>
    <dbReference type="NCBI Taxonomy" id="381665"/>
    <lineage>
        <taxon>Bacteria</taxon>
        <taxon>Bacillati</taxon>
        <taxon>Actinomycetota</taxon>
        <taxon>Actinomycetes</taxon>
        <taxon>Micrococcales</taxon>
        <taxon>Microbacteriaceae</taxon>
        <taxon>Herbiconiux</taxon>
    </lineage>
</organism>
<feature type="domain" description="HTH lacI-type" evidence="4">
    <location>
        <begin position="12"/>
        <end position="67"/>
    </location>
</feature>
<name>A0A1H3L8C9_9MICO</name>
<dbReference type="Gene3D" id="3.40.50.2300">
    <property type="match status" value="2"/>
</dbReference>